<dbReference type="Proteomes" id="UP000000763">
    <property type="component" value="Chromosome 9"/>
</dbReference>
<evidence type="ECO:0000256" key="1">
    <source>
        <dbReference type="SAM" id="SignalP"/>
    </source>
</evidence>
<reference evidence="4" key="4">
    <citation type="journal article" date="2008" name="Nucleic Acids Res.">
        <title>The rice annotation project database (RAP-DB): 2008 update.</title>
        <authorList>
            <consortium name="The rice annotation project (RAP)"/>
        </authorList>
    </citation>
    <scope>GENOME REANNOTATION</scope>
    <source>
        <strain evidence="4">cv. Nipponbare</strain>
    </source>
</reference>
<proteinExistence type="predicted"/>
<reference evidence="4" key="3">
    <citation type="journal article" date="2005" name="Nature">
        <title>The map-based sequence of the rice genome.</title>
        <authorList>
            <consortium name="International rice genome sequencing project (IRGSP)"/>
            <person name="Matsumoto T."/>
            <person name="Wu J."/>
            <person name="Kanamori H."/>
            <person name="Katayose Y."/>
            <person name="Fujisawa M."/>
            <person name="Namiki N."/>
            <person name="Mizuno H."/>
            <person name="Yamamoto K."/>
            <person name="Antonio B.A."/>
            <person name="Baba T."/>
            <person name="Sakata K."/>
            <person name="Nagamura Y."/>
            <person name="Aoki H."/>
            <person name="Arikawa K."/>
            <person name="Arita K."/>
            <person name="Bito T."/>
            <person name="Chiden Y."/>
            <person name="Fujitsuka N."/>
            <person name="Fukunaka R."/>
            <person name="Hamada M."/>
            <person name="Harada C."/>
            <person name="Hayashi A."/>
            <person name="Hijishita S."/>
            <person name="Honda M."/>
            <person name="Hosokawa S."/>
            <person name="Ichikawa Y."/>
            <person name="Idonuma A."/>
            <person name="Iijima M."/>
            <person name="Ikeda M."/>
            <person name="Ikeno M."/>
            <person name="Ito K."/>
            <person name="Ito S."/>
            <person name="Ito T."/>
            <person name="Ito Y."/>
            <person name="Ito Y."/>
            <person name="Iwabuchi A."/>
            <person name="Kamiya K."/>
            <person name="Karasawa W."/>
            <person name="Kurita K."/>
            <person name="Katagiri S."/>
            <person name="Kikuta A."/>
            <person name="Kobayashi H."/>
            <person name="Kobayashi N."/>
            <person name="Machita K."/>
            <person name="Maehara T."/>
            <person name="Masukawa M."/>
            <person name="Mizubayashi T."/>
            <person name="Mukai Y."/>
            <person name="Nagasaki H."/>
            <person name="Nagata Y."/>
            <person name="Naito S."/>
            <person name="Nakashima M."/>
            <person name="Nakama Y."/>
            <person name="Nakamichi Y."/>
            <person name="Nakamura M."/>
            <person name="Meguro A."/>
            <person name="Negishi M."/>
            <person name="Ohta I."/>
            <person name="Ohta T."/>
            <person name="Okamoto M."/>
            <person name="Ono N."/>
            <person name="Saji S."/>
            <person name="Sakaguchi M."/>
            <person name="Sakai K."/>
            <person name="Shibata M."/>
            <person name="Shimokawa T."/>
            <person name="Song J."/>
            <person name="Takazaki Y."/>
            <person name="Terasawa K."/>
            <person name="Tsugane M."/>
            <person name="Tsuji K."/>
            <person name="Ueda S."/>
            <person name="Waki K."/>
            <person name="Yamagata H."/>
            <person name="Yamamoto M."/>
            <person name="Yamamoto S."/>
            <person name="Yamane H."/>
            <person name="Yoshiki S."/>
            <person name="Yoshihara R."/>
            <person name="Yukawa K."/>
            <person name="Zhong H."/>
            <person name="Yano M."/>
            <person name="Yuan Q."/>
            <person name="Ouyang S."/>
            <person name="Liu J."/>
            <person name="Jones K.M."/>
            <person name="Gansberger K."/>
            <person name="Moffat K."/>
            <person name="Hill J."/>
            <person name="Bera J."/>
            <person name="Fadrosh D."/>
            <person name="Jin S."/>
            <person name="Johri S."/>
            <person name="Kim M."/>
            <person name="Overton L."/>
            <person name="Reardon M."/>
            <person name="Tsitrin T."/>
            <person name="Vuong H."/>
            <person name="Weaver B."/>
            <person name="Ciecko A."/>
            <person name="Tallon L."/>
            <person name="Jackson J."/>
            <person name="Pai G."/>
            <person name="Aken S.V."/>
            <person name="Utterback T."/>
            <person name="Reidmuller S."/>
            <person name="Feldblyum T."/>
            <person name="Hsiao J."/>
            <person name="Zismann V."/>
            <person name="Iobst S."/>
            <person name="de Vazeille A.R."/>
            <person name="Buell C.R."/>
            <person name="Ying K."/>
            <person name="Li Y."/>
            <person name="Lu T."/>
            <person name="Huang Y."/>
            <person name="Zhao Q."/>
            <person name="Feng Q."/>
            <person name="Zhang L."/>
            <person name="Zhu J."/>
            <person name="Weng Q."/>
            <person name="Mu J."/>
            <person name="Lu Y."/>
            <person name="Fan D."/>
            <person name="Liu Y."/>
            <person name="Guan J."/>
            <person name="Zhang Y."/>
            <person name="Yu S."/>
            <person name="Liu X."/>
            <person name="Zhang Y."/>
            <person name="Hong G."/>
            <person name="Han B."/>
            <person name="Choisne N."/>
            <person name="Demange N."/>
            <person name="Orjeda G."/>
            <person name="Samain S."/>
            <person name="Cattolico L."/>
            <person name="Pelletier E."/>
            <person name="Couloux A."/>
            <person name="Segurens B."/>
            <person name="Wincker P."/>
            <person name="D'Hont A."/>
            <person name="Scarpelli C."/>
            <person name="Weissenbach J."/>
            <person name="Salanoubat M."/>
            <person name="Quetier F."/>
            <person name="Yu Y."/>
            <person name="Kim H.R."/>
            <person name="Rambo T."/>
            <person name="Currie J."/>
            <person name="Collura K."/>
            <person name="Luo M."/>
            <person name="Yang T."/>
            <person name="Ammiraju J.S.S."/>
            <person name="Engler F."/>
            <person name="Soderlund C."/>
            <person name="Wing R.A."/>
            <person name="Palmer L.E."/>
            <person name="de la Bastide M."/>
            <person name="Spiegel L."/>
            <person name="Nascimento L."/>
            <person name="Zutavern T."/>
            <person name="O'Shaughnessy A."/>
            <person name="Dike S."/>
            <person name="Dedhia N."/>
            <person name="Preston R."/>
            <person name="Balija V."/>
            <person name="McCombie W.R."/>
            <person name="Chow T."/>
            <person name="Chen H."/>
            <person name="Chung M."/>
            <person name="Chen C."/>
            <person name="Shaw J."/>
            <person name="Wu H."/>
            <person name="Hsiao K."/>
            <person name="Chao Y."/>
            <person name="Chu M."/>
            <person name="Cheng C."/>
            <person name="Hour A."/>
            <person name="Lee P."/>
            <person name="Lin S."/>
            <person name="Lin Y."/>
            <person name="Liou J."/>
            <person name="Liu S."/>
            <person name="Hsing Y."/>
            <person name="Raghuvanshi S."/>
            <person name="Mohanty A."/>
            <person name="Bharti A.K."/>
            <person name="Gaur A."/>
            <person name="Gupta V."/>
            <person name="Kumar D."/>
            <person name="Ravi V."/>
            <person name="Vij S."/>
            <person name="Kapur A."/>
            <person name="Khurana P."/>
            <person name="Khurana P."/>
            <person name="Khurana J.P."/>
            <person name="Tyagi A.K."/>
            <person name="Gaikwad K."/>
            <person name="Singh A."/>
            <person name="Dalal V."/>
            <person name="Srivastava S."/>
            <person name="Dixit A."/>
            <person name="Pal A.K."/>
            <person name="Ghazi I.A."/>
            <person name="Yadav M."/>
            <person name="Pandit A."/>
            <person name="Bhargava A."/>
            <person name="Sureshbabu K."/>
            <person name="Batra K."/>
            <person name="Sharma T.R."/>
            <person name="Mohapatra T."/>
            <person name="Singh N.K."/>
            <person name="Messing J."/>
            <person name="Nelson A.B."/>
            <person name="Fuks G."/>
            <person name="Kavchok S."/>
            <person name="Keizer G."/>
            <person name="Linton E."/>
            <person name="Llaca V."/>
            <person name="Song R."/>
            <person name="Tanyolac B."/>
            <person name="Young S."/>
            <person name="Ho-Il K."/>
            <person name="Hahn J.H."/>
            <person name="Sangsakoo G."/>
            <person name="Vanavichit A."/>
            <person name="de Mattos Luiz.A.T."/>
            <person name="Zimmer P.D."/>
            <person name="Malone G."/>
            <person name="Dellagostin O."/>
            <person name="de Oliveira A.C."/>
            <person name="Bevan M."/>
            <person name="Bancroft I."/>
            <person name="Minx P."/>
            <person name="Cordum H."/>
            <person name="Wilson R."/>
            <person name="Cheng Z."/>
            <person name="Jin W."/>
            <person name="Jiang J."/>
            <person name="Leong S.A."/>
            <person name="Iwama H."/>
            <person name="Gojobori T."/>
            <person name="Itoh T."/>
            <person name="Niimura Y."/>
            <person name="Fujii Y."/>
            <person name="Habara T."/>
            <person name="Sakai H."/>
            <person name="Sato Y."/>
            <person name="Wilson G."/>
            <person name="Kumar K."/>
            <person name="McCouch S."/>
            <person name="Juretic N."/>
            <person name="Hoen D."/>
            <person name="Wright S."/>
            <person name="Bruskiewich R."/>
            <person name="Bureau T."/>
            <person name="Miyao A."/>
            <person name="Hirochika H."/>
            <person name="Nishikawa T."/>
            <person name="Kadowaki K."/>
            <person name="Sugiura M."/>
            <person name="Burr B."/>
            <person name="Sasaki T."/>
        </authorList>
    </citation>
    <scope>NUCLEOTIDE SEQUENCE [LARGE SCALE GENOMIC DNA]</scope>
    <source>
        <strain evidence="4">cv. Nipponbare</strain>
    </source>
</reference>
<evidence type="ECO:0000313" key="4">
    <source>
        <dbReference type="Proteomes" id="UP000000763"/>
    </source>
</evidence>
<name>Q6EQ73_ORYSJ</name>
<organism evidence="3 4">
    <name type="scientific">Oryza sativa subsp. japonica</name>
    <name type="common">Rice</name>
    <dbReference type="NCBI Taxonomy" id="39947"/>
    <lineage>
        <taxon>Eukaryota</taxon>
        <taxon>Viridiplantae</taxon>
        <taxon>Streptophyta</taxon>
        <taxon>Embryophyta</taxon>
        <taxon>Tracheophyta</taxon>
        <taxon>Spermatophyta</taxon>
        <taxon>Magnoliopsida</taxon>
        <taxon>Liliopsida</taxon>
        <taxon>Poales</taxon>
        <taxon>Poaceae</taxon>
        <taxon>BOP clade</taxon>
        <taxon>Oryzoideae</taxon>
        <taxon>Oryzeae</taxon>
        <taxon>Oryzinae</taxon>
        <taxon>Oryza</taxon>
        <taxon>Oryza sativa</taxon>
    </lineage>
</organism>
<dbReference type="EMBL" id="AP005724">
    <property type="protein sequence ID" value="BAD29197.1"/>
    <property type="molecule type" value="Genomic_DNA"/>
</dbReference>
<dbReference type="EMBL" id="AP005701">
    <property type="protein sequence ID" value="BAD29129.1"/>
    <property type="molecule type" value="Genomic_DNA"/>
</dbReference>
<gene>
    <name evidence="3" type="ORF">OSJNBa0017I18.9</name>
    <name evidence="2" type="ORF">OSJNBb0095I04.15</name>
</gene>
<evidence type="ECO:0000313" key="2">
    <source>
        <dbReference type="EMBL" id="BAD29129.1"/>
    </source>
</evidence>
<keyword evidence="1" id="KW-0732">Signal</keyword>
<accession>Q6EQ73</accession>
<reference evidence="3" key="1">
    <citation type="submission" date="2002-09" db="EMBL/GenBank/DDBJ databases">
        <title>Oryza sativa nipponbare(GA3) genomic DNA, chromosome 9, BAC clone:OSJNBa0017I18.</title>
        <authorList>
            <person name="Sasaki T."/>
            <person name="Matsumoto T."/>
            <person name="Katayose Y."/>
        </authorList>
    </citation>
    <scope>NUCLEOTIDE SEQUENCE</scope>
</reference>
<dbReference type="AlphaFoldDB" id="Q6EQ73"/>
<protein>
    <recommendedName>
        <fullName evidence="5">Secreted protein</fullName>
    </recommendedName>
</protein>
<feature type="signal peptide" evidence="1">
    <location>
        <begin position="1"/>
        <end position="26"/>
    </location>
</feature>
<evidence type="ECO:0000313" key="3">
    <source>
        <dbReference type="EMBL" id="BAD29197.1"/>
    </source>
</evidence>
<evidence type="ECO:0008006" key="5">
    <source>
        <dbReference type="Google" id="ProtNLM"/>
    </source>
</evidence>
<reference evidence="2" key="2">
    <citation type="submission" date="2002-09" db="EMBL/GenBank/DDBJ databases">
        <title>Oryza sativa nipponbare(GA3) genomic DNA, chromosome 9, BAC clone:OSJNBb0095I04.</title>
        <authorList>
            <person name="Sasaki T."/>
            <person name="Matsumoto T."/>
            <person name="Katayose Y."/>
        </authorList>
    </citation>
    <scope>NUCLEOTIDE SEQUENCE</scope>
</reference>
<feature type="chain" id="PRO_5010141814" description="Secreted protein" evidence="1">
    <location>
        <begin position="27"/>
        <end position="118"/>
    </location>
</feature>
<sequence>MSSSLSHLPPFLSLLLTLWPPNTSSATSNAACHDNFSVSLAPPHPSHVSFCVALFGAIASSIARRFTAAVAPSTSTVRQPPRKTGTTTAIAAAMPRTLPLARIKEVDSTLTPKQVIAW</sequence>